<evidence type="ECO:0000256" key="2">
    <source>
        <dbReference type="ARBA" id="ARBA00023002"/>
    </source>
</evidence>
<organism evidence="3 4">
    <name type="scientific">Paenibacillus oryzisoli</name>
    <dbReference type="NCBI Taxonomy" id="1850517"/>
    <lineage>
        <taxon>Bacteria</taxon>
        <taxon>Bacillati</taxon>
        <taxon>Bacillota</taxon>
        <taxon>Bacilli</taxon>
        <taxon>Bacillales</taxon>
        <taxon>Paenibacillaceae</taxon>
        <taxon>Paenibacillus</taxon>
    </lineage>
</organism>
<dbReference type="EMBL" id="LYPB01000048">
    <property type="protein sequence ID" value="OAS21600.1"/>
    <property type="molecule type" value="Genomic_DNA"/>
</dbReference>
<dbReference type="GO" id="GO:0016491">
    <property type="term" value="F:oxidoreductase activity"/>
    <property type="evidence" value="ECO:0007669"/>
    <property type="project" value="UniProtKB-KW"/>
</dbReference>
<reference evidence="3 4" key="1">
    <citation type="submission" date="2016-05" db="EMBL/GenBank/DDBJ databases">
        <title>Paenibacillus sp. 1ZS3-15 nov., isolated from the rhizosphere soil.</title>
        <authorList>
            <person name="Zhang X.X."/>
            <person name="Zhang J."/>
        </authorList>
    </citation>
    <scope>NUCLEOTIDE SEQUENCE [LARGE SCALE GENOMIC DNA]</scope>
    <source>
        <strain evidence="3 4">1ZS3-15</strain>
    </source>
</reference>
<gene>
    <name evidence="3" type="ORF">A8708_16885</name>
</gene>
<dbReference type="Pfam" id="PF00106">
    <property type="entry name" value="adh_short"/>
    <property type="match status" value="1"/>
</dbReference>
<evidence type="ECO:0000313" key="3">
    <source>
        <dbReference type="EMBL" id="OAS21600.1"/>
    </source>
</evidence>
<dbReference type="PROSITE" id="PS00061">
    <property type="entry name" value="ADH_SHORT"/>
    <property type="match status" value="1"/>
</dbReference>
<keyword evidence="4" id="KW-1185">Reference proteome</keyword>
<evidence type="ECO:0000313" key="4">
    <source>
        <dbReference type="Proteomes" id="UP000078454"/>
    </source>
</evidence>
<dbReference type="STRING" id="1850517.A8708_16885"/>
<dbReference type="Proteomes" id="UP000078454">
    <property type="component" value="Unassembled WGS sequence"/>
</dbReference>
<dbReference type="PANTHER" id="PTHR24320:SF148">
    <property type="entry name" value="NAD(P)-BINDING ROSSMANN-FOLD SUPERFAMILY PROTEIN"/>
    <property type="match status" value="1"/>
</dbReference>
<dbReference type="AlphaFoldDB" id="A0A198AKJ7"/>
<dbReference type="InterPro" id="IPR020904">
    <property type="entry name" value="Sc_DH/Rdtase_CS"/>
</dbReference>
<accession>A0A198AKJ7</accession>
<dbReference type="PRINTS" id="PR00081">
    <property type="entry name" value="GDHRDH"/>
</dbReference>
<protein>
    <submittedName>
        <fullName evidence="3">Short-chain dehydrogenase</fullName>
    </submittedName>
</protein>
<comment type="similarity">
    <text evidence="1">Belongs to the short-chain dehydrogenases/reductases (SDR) family.</text>
</comment>
<dbReference type="InterPro" id="IPR002347">
    <property type="entry name" value="SDR_fam"/>
</dbReference>
<dbReference type="OrthoDB" id="9809821at2"/>
<dbReference type="Gene3D" id="3.40.50.720">
    <property type="entry name" value="NAD(P)-binding Rossmann-like Domain"/>
    <property type="match status" value="1"/>
</dbReference>
<sequence length="281" mass="31420">MTTNLSGKVVLITGASSGIGLALTHRMLQEDAHIIALIRTEFPADDLPIQTAIGTRQLRVYRADLSDFASLRVALELIKTNEEKIDLLFNNAGGSFHELMFSKQGRELHYELQTVVPYIITMELLTLLKKGTLKRVVHTSTNAFNTMTRFDPDTLDSPTNFKQLFGPYAASKLALSLWTQELAPQLANEGITMITVDPGGNNTIRPGKKSGIPFYLKPIILLFFPHPSKGASLLYQGALGHHMRGAYLTNNKHVKLRFVQHAPRVLEKVRDVYEYTYKQLG</sequence>
<name>A0A198AKJ7_9BACL</name>
<dbReference type="SUPFAM" id="SSF51735">
    <property type="entry name" value="NAD(P)-binding Rossmann-fold domains"/>
    <property type="match status" value="1"/>
</dbReference>
<dbReference type="RefSeq" id="WP_068662461.1">
    <property type="nucleotide sequence ID" value="NZ_LYPB01000048.1"/>
</dbReference>
<dbReference type="PANTHER" id="PTHR24320">
    <property type="entry name" value="RETINOL DEHYDROGENASE"/>
    <property type="match status" value="1"/>
</dbReference>
<keyword evidence="2" id="KW-0560">Oxidoreductase</keyword>
<proteinExistence type="inferred from homology"/>
<evidence type="ECO:0000256" key="1">
    <source>
        <dbReference type="ARBA" id="ARBA00006484"/>
    </source>
</evidence>
<dbReference type="InterPro" id="IPR036291">
    <property type="entry name" value="NAD(P)-bd_dom_sf"/>
</dbReference>
<comment type="caution">
    <text evidence="3">The sequence shown here is derived from an EMBL/GenBank/DDBJ whole genome shotgun (WGS) entry which is preliminary data.</text>
</comment>